<feature type="transmembrane region" description="Helical" evidence="2">
    <location>
        <begin position="6"/>
        <end position="23"/>
    </location>
</feature>
<dbReference type="Proteomes" id="UP000243350">
    <property type="component" value="Unassembled WGS sequence"/>
</dbReference>
<dbReference type="Pfam" id="PF14504">
    <property type="entry name" value="CAP_assoc_N"/>
    <property type="match status" value="1"/>
</dbReference>
<accession>A0A2K4DLK1</accession>
<dbReference type="CDD" id="cd05379">
    <property type="entry name" value="CAP_bacterial"/>
    <property type="match status" value="1"/>
</dbReference>
<feature type="region of interest" description="Disordered" evidence="1">
    <location>
        <begin position="34"/>
        <end position="59"/>
    </location>
</feature>
<sequence>MAKLIIKVLGVIFLIMFLIYLFYSPRLKFDVLENPNKSTTTNRTEQTPHSKTNTENPAPKKGVGTWIGKDISYLTSKYGQATRTYPFKGRYMNYIFKKDEQYYIVSTRNDKIKSVYATGQKAQIEPLEINESAAHIFENTSINPDPSIKVNGKRYNFELSDEDIKTQTLIKYGDVYAQVYVDQQSNQIMGMRYLDKEALVFLKPYQLANEENSDNGSEEVFNKDKKDTLPYEQNPNQLMTLYEITNEMRKLKNLKPLTVNSDLSHIASVNLYEATGTEDVEFTEDALKSQLGNESISFTSTSQNVGYDFDDVPTLIHSWMNSDMHRSRMLKNKYDEMGGEVMRNYYSLIFVEK</sequence>
<dbReference type="InterPro" id="IPR029410">
    <property type="entry name" value="CAP_assoc"/>
</dbReference>
<reference evidence="7 8" key="1">
    <citation type="journal article" date="2016" name="Front. Microbiol.">
        <title>Comprehensive Phylogenetic Analysis of Bovine Non-aureus Staphylococci Species Based on Whole-Genome Sequencing.</title>
        <authorList>
            <person name="Naushad S."/>
            <person name="Barkema H.W."/>
            <person name="Luby C."/>
            <person name="Condas L.A."/>
            <person name="Nobrega D.B."/>
            <person name="Carson D.A."/>
            <person name="De Buck J."/>
        </authorList>
    </citation>
    <scope>NUCLEOTIDE SEQUENCE [LARGE SCALE GENOMIC DNA]</scope>
    <source>
        <strain evidence="5 7">SNUC 1409</strain>
        <strain evidence="6 8">SNUC 4143</strain>
    </source>
</reference>
<name>A0A2K4DLK1_9STAP</name>
<organism evidence="6 8">
    <name type="scientific">Staphylococcus devriesei</name>
    <dbReference type="NCBI Taxonomy" id="586733"/>
    <lineage>
        <taxon>Bacteria</taxon>
        <taxon>Bacillati</taxon>
        <taxon>Bacillota</taxon>
        <taxon>Bacilli</taxon>
        <taxon>Bacillales</taxon>
        <taxon>Staphylococcaceae</taxon>
        <taxon>Staphylococcus</taxon>
    </lineage>
</organism>
<dbReference type="EMBL" id="PYZH01000028">
    <property type="protein sequence ID" value="PTF15708.1"/>
    <property type="molecule type" value="Genomic_DNA"/>
</dbReference>
<protein>
    <submittedName>
        <fullName evidence="6">SCP-like extracellular protein</fullName>
    </submittedName>
</protein>
<evidence type="ECO:0000256" key="1">
    <source>
        <dbReference type="SAM" id="MobiDB-lite"/>
    </source>
</evidence>
<dbReference type="PANTHER" id="PTHR31157">
    <property type="entry name" value="SCP DOMAIN-CONTAINING PROTEIN"/>
    <property type="match status" value="1"/>
</dbReference>
<reference evidence="5" key="2">
    <citation type="submission" date="2018-03" db="EMBL/GenBank/DDBJ databases">
        <authorList>
            <person name="Naushad S."/>
        </authorList>
    </citation>
    <scope>NUCLEOTIDE SEQUENCE</scope>
    <source>
        <strain evidence="5">SNUC 1409</strain>
    </source>
</reference>
<dbReference type="PANTHER" id="PTHR31157:SF26">
    <property type="entry name" value="SCP-LIKE EXTRACELLULAR PROTEIN"/>
    <property type="match status" value="1"/>
</dbReference>
<evidence type="ECO:0000259" key="4">
    <source>
        <dbReference type="Pfam" id="PF14504"/>
    </source>
</evidence>
<feature type="domain" description="SCP" evidence="3">
    <location>
        <begin position="243"/>
        <end position="345"/>
    </location>
</feature>
<dbReference type="InterPro" id="IPR014044">
    <property type="entry name" value="CAP_dom"/>
</dbReference>
<evidence type="ECO:0000259" key="3">
    <source>
        <dbReference type="Pfam" id="PF00188"/>
    </source>
</evidence>
<evidence type="ECO:0000313" key="8">
    <source>
        <dbReference type="Proteomes" id="UP000243350"/>
    </source>
</evidence>
<evidence type="ECO:0000313" key="6">
    <source>
        <dbReference type="EMBL" id="PTF15708.1"/>
    </source>
</evidence>
<dbReference type="SUPFAM" id="SSF55797">
    <property type="entry name" value="PR-1-like"/>
    <property type="match status" value="1"/>
</dbReference>
<keyword evidence="7" id="KW-1185">Reference proteome</keyword>
<dbReference type="OrthoDB" id="9783944at2"/>
<dbReference type="GeneID" id="48888334"/>
<proteinExistence type="predicted"/>
<feature type="domain" description="CAP-associated" evidence="4">
    <location>
        <begin position="67"/>
        <end position="205"/>
    </location>
</feature>
<gene>
    <name evidence="5" type="ORF">BUY47_09035</name>
    <name evidence="6" type="ORF">BUY48_06035</name>
</gene>
<dbReference type="EMBL" id="PYZI01000011">
    <property type="protein sequence ID" value="PTF13390.1"/>
    <property type="molecule type" value="Genomic_DNA"/>
</dbReference>
<dbReference type="Proteomes" id="UP000242088">
    <property type="component" value="Unassembled WGS sequence"/>
</dbReference>
<dbReference type="InterPro" id="IPR035940">
    <property type="entry name" value="CAP_sf"/>
</dbReference>
<keyword evidence="2" id="KW-1133">Transmembrane helix</keyword>
<dbReference type="Gene3D" id="3.40.33.10">
    <property type="entry name" value="CAP"/>
    <property type="match status" value="1"/>
</dbReference>
<dbReference type="Pfam" id="PF00188">
    <property type="entry name" value="CAP"/>
    <property type="match status" value="1"/>
</dbReference>
<feature type="compositionally biased region" description="Polar residues" evidence="1">
    <location>
        <begin position="35"/>
        <end position="56"/>
    </location>
</feature>
<evidence type="ECO:0000313" key="5">
    <source>
        <dbReference type="EMBL" id="PTF13390.1"/>
    </source>
</evidence>
<dbReference type="AlphaFoldDB" id="A0A2K4DLK1"/>
<evidence type="ECO:0000313" key="7">
    <source>
        <dbReference type="Proteomes" id="UP000242088"/>
    </source>
</evidence>
<dbReference type="RefSeq" id="WP_103166863.1">
    <property type="nucleotide sequence ID" value="NZ_JAHCOZ010000001.1"/>
</dbReference>
<keyword evidence="2" id="KW-0472">Membrane</keyword>
<reference evidence="6" key="3">
    <citation type="submission" date="2018-03" db="EMBL/GenBank/DDBJ databases">
        <authorList>
            <person name="Keele B.F."/>
        </authorList>
    </citation>
    <scope>NUCLEOTIDE SEQUENCE</scope>
    <source>
        <strain evidence="6">SNUC 4143</strain>
    </source>
</reference>
<keyword evidence="2" id="KW-0812">Transmembrane</keyword>
<comment type="caution">
    <text evidence="6">The sequence shown here is derived from an EMBL/GenBank/DDBJ whole genome shotgun (WGS) entry which is preliminary data.</text>
</comment>
<evidence type="ECO:0000256" key="2">
    <source>
        <dbReference type="SAM" id="Phobius"/>
    </source>
</evidence>